<accession>A0AAN7HEH7</accession>
<gene>
    <name evidence="2" type="ORF">C8A03DRAFT_29732</name>
</gene>
<name>A0AAN7HEH7_9PEZI</name>
<dbReference type="AlphaFoldDB" id="A0AAN7HEH7"/>
<reference evidence="2" key="1">
    <citation type="journal article" date="2023" name="Mol. Phylogenet. Evol.">
        <title>Genome-scale phylogeny and comparative genomics of the fungal order Sordariales.</title>
        <authorList>
            <person name="Hensen N."/>
            <person name="Bonometti L."/>
            <person name="Westerberg I."/>
            <person name="Brannstrom I.O."/>
            <person name="Guillou S."/>
            <person name="Cros-Aarteil S."/>
            <person name="Calhoun S."/>
            <person name="Haridas S."/>
            <person name="Kuo A."/>
            <person name="Mondo S."/>
            <person name="Pangilinan J."/>
            <person name="Riley R."/>
            <person name="LaButti K."/>
            <person name="Andreopoulos B."/>
            <person name="Lipzen A."/>
            <person name="Chen C."/>
            <person name="Yan M."/>
            <person name="Daum C."/>
            <person name="Ng V."/>
            <person name="Clum A."/>
            <person name="Steindorff A."/>
            <person name="Ohm R.A."/>
            <person name="Martin F."/>
            <person name="Silar P."/>
            <person name="Natvig D.O."/>
            <person name="Lalanne C."/>
            <person name="Gautier V."/>
            <person name="Ament-Velasquez S.L."/>
            <person name="Kruys A."/>
            <person name="Hutchinson M.I."/>
            <person name="Powell A.J."/>
            <person name="Barry K."/>
            <person name="Miller A.N."/>
            <person name="Grigoriev I.V."/>
            <person name="Debuchy R."/>
            <person name="Gladieux P."/>
            <person name="Hiltunen Thoren M."/>
            <person name="Johannesson H."/>
        </authorList>
    </citation>
    <scope>NUCLEOTIDE SEQUENCE</scope>
    <source>
        <strain evidence="2">CBS 532.94</strain>
    </source>
</reference>
<feature type="compositionally biased region" description="Basic residues" evidence="1">
    <location>
        <begin position="38"/>
        <end position="54"/>
    </location>
</feature>
<keyword evidence="3" id="KW-1185">Reference proteome</keyword>
<proteinExistence type="predicted"/>
<evidence type="ECO:0000313" key="3">
    <source>
        <dbReference type="Proteomes" id="UP001303760"/>
    </source>
</evidence>
<dbReference type="EMBL" id="MU860012">
    <property type="protein sequence ID" value="KAK4242147.1"/>
    <property type="molecule type" value="Genomic_DNA"/>
</dbReference>
<organism evidence="2 3">
    <name type="scientific">Achaetomium macrosporum</name>
    <dbReference type="NCBI Taxonomy" id="79813"/>
    <lineage>
        <taxon>Eukaryota</taxon>
        <taxon>Fungi</taxon>
        <taxon>Dikarya</taxon>
        <taxon>Ascomycota</taxon>
        <taxon>Pezizomycotina</taxon>
        <taxon>Sordariomycetes</taxon>
        <taxon>Sordariomycetidae</taxon>
        <taxon>Sordariales</taxon>
        <taxon>Chaetomiaceae</taxon>
        <taxon>Achaetomium</taxon>
    </lineage>
</organism>
<reference evidence="2" key="2">
    <citation type="submission" date="2023-05" db="EMBL/GenBank/DDBJ databases">
        <authorList>
            <consortium name="Lawrence Berkeley National Laboratory"/>
            <person name="Steindorff A."/>
            <person name="Hensen N."/>
            <person name="Bonometti L."/>
            <person name="Westerberg I."/>
            <person name="Brannstrom I.O."/>
            <person name="Guillou S."/>
            <person name="Cros-Aarteil S."/>
            <person name="Calhoun S."/>
            <person name="Haridas S."/>
            <person name="Kuo A."/>
            <person name="Mondo S."/>
            <person name="Pangilinan J."/>
            <person name="Riley R."/>
            <person name="Labutti K."/>
            <person name="Andreopoulos B."/>
            <person name="Lipzen A."/>
            <person name="Chen C."/>
            <person name="Yanf M."/>
            <person name="Daum C."/>
            <person name="Ng V."/>
            <person name="Clum A."/>
            <person name="Ohm R."/>
            <person name="Martin F."/>
            <person name="Silar P."/>
            <person name="Natvig D."/>
            <person name="Lalanne C."/>
            <person name="Gautier V."/>
            <person name="Ament-Velasquez S.L."/>
            <person name="Kruys A."/>
            <person name="Hutchinson M.I."/>
            <person name="Powell A.J."/>
            <person name="Barry K."/>
            <person name="Miller A.N."/>
            <person name="Grigoriev I.V."/>
            <person name="Debuchy R."/>
            <person name="Gladieux P."/>
            <person name="Thoren M.H."/>
            <person name="Johannesson H."/>
        </authorList>
    </citation>
    <scope>NUCLEOTIDE SEQUENCE</scope>
    <source>
        <strain evidence="2">CBS 532.94</strain>
    </source>
</reference>
<sequence length="240" mass="27417">MKQYHRARREKDPETYKAHRRQLGQAREGKAPEAAKAQNKKHNDRTTSKVKKQKQQAVSEKEFHCPAFHNVPPPAKDWDTLRQLVRAGQDPKTDDSRNRNWIDFDCRHDAIVHHKAANFTLKLLESDKSRAGIEFGHRELEITGANKQDFVVVIGEILPEDAIEDTGEFHTPSTSKQAASTTDFDSTIHSIIPTQEKTHIFVWKLVGTRANFFALINKQDGLCETSPPPKQLQDSARPFY</sequence>
<protein>
    <submittedName>
        <fullName evidence="2">Uncharacterized protein</fullName>
    </submittedName>
</protein>
<evidence type="ECO:0000313" key="2">
    <source>
        <dbReference type="EMBL" id="KAK4242147.1"/>
    </source>
</evidence>
<evidence type="ECO:0000256" key="1">
    <source>
        <dbReference type="SAM" id="MobiDB-lite"/>
    </source>
</evidence>
<feature type="region of interest" description="Disordered" evidence="1">
    <location>
        <begin position="1"/>
        <end position="58"/>
    </location>
</feature>
<comment type="caution">
    <text evidence="2">The sequence shown here is derived from an EMBL/GenBank/DDBJ whole genome shotgun (WGS) entry which is preliminary data.</text>
</comment>
<dbReference type="Proteomes" id="UP001303760">
    <property type="component" value="Unassembled WGS sequence"/>
</dbReference>